<keyword evidence="2" id="KW-1185">Reference proteome</keyword>
<name>A0ACC1QJ91_9HYPO</name>
<sequence length="104" mass="10754">MKFAGVIALFVAAATAAPVLGDLAGTVTGLASNPGAAVVVQESLGHCALGSARSKCTEGIAREYMHTGKVPSHETVCDSDFDPWKKDTKAEASGFVIDAPRFIF</sequence>
<evidence type="ECO:0000313" key="1">
    <source>
        <dbReference type="EMBL" id="KAJ3475761.1"/>
    </source>
</evidence>
<proteinExistence type="predicted"/>
<dbReference type="EMBL" id="JANAKD010001903">
    <property type="protein sequence ID" value="KAJ3475761.1"/>
    <property type="molecule type" value="Genomic_DNA"/>
</dbReference>
<comment type="caution">
    <text evidence="1">The sequence shown here is derived from an EMBL/GenBank/DDBJ whole genome shotgun (WGS) entry which is preliminary data.</text>
</comment>
<evidence type="ECO:0000313" key="2">
    <source>
        <dbReference type="Proteomes" id="UP001148737"/>
    </source>
</evidence>
<accession>A0ACC1QJ91</accession>
<dbReference type="Proteomes" id="UP001148737">
    <property type="component" value="Unassembled WGS sequence"/>
</dbReference>
<gene>
    <name evidence="1" type="ORF">NLG97_g9346</name>
</gene>
<organism evidence="1 2">
    <name type="scientific">Lecanicillium saksenae</name>
    <dbReference type="NCBI Taxonomy" id="468837"/>
    <lineage>
        <taxon>Eukaryota</taxon>
        <taxon>Fungi</taxon>
        <taxon>Dikarya</taxon>
        <taxon>Ascomycota</taxon>
        <taxon>Pezizomycotina</taxon>
        <taxon>Sordariomycetes</taxon>
        <taxon>Hypocreomycetidae</taxon>
        <taxon>Hypocreales</taxon>
        <taxon>Cordycipitaceae</taxon>
        <taxon>Lecanicillium</taxon>
    </lineage>
</organism>
<protein>
    <submittedName>
        <fullName evidence="1">Uncharacterized protein</fullName>
    </submittedName>
</protein>
<reference evidence="1" key="1">
    <citation type="submission" date="2022-07" db="EMBL/GenBank/DDBJ databases">
        <title>Genome Sequence of Lecanicillium saksenae.</title>
        <authorList>
            <person name="Buettner E."/>
        </authorList>
    </citation>
    <scope>NUCLEOTIDE SEQUENCE</scope>
    <source>
        <strain evidence="1">VT-O1</strain>
    </source>
</reference>